<dbReference type="EMBL" id="CAMXCT010006694">
    <property type="protein sequence ID" value="CAI4018434.1"/>
    <property type="molecule type" value="Genomic_DNA"/>
</dbReference>
<dbReference type="AlphaFoldDB" id="A0A9P1GP32"/>
<protein>
    <submittedName>
        <fullName evidence="2">Ubiquitin-like domain-containing protein</fullName>
    </submittedName>
</protein>
<gene>
    <name evidence="1" type="ORF">C1SCF055_LOCUS43001</name>
</gene>
<dbReference type="EMBL" id="CAMXCT030006694">
    <property type="protein sequence ID" value="CAL4805746.1"/>
    <property type="molecule type" value="Genomic_DNA"/>
</dbReference>
<keyword evidence="3" id="KW-1185">Reference proteome</keyword>
<reference evidence="2 3" key="2">
    <citation type="submission" date="2024-05" db="EMBL/GenBank/DDBJ databases">
        <authorList>
            <person name="Chen Y."/>
            <person name="Shah S."/>
            <person name="Dougan E. K."/>
            <person name="Thang M."/>
            <person name="Chan C."/>
        </authorList>
    </citation>
    <scope>NUCLEOTIDE SEQUENCE [LARGE SCALE GENOMIC DNA]</scope>
</reference>
<reference evidence="1" key="1">
    <citation type="submission" date="2022-10" db="EMBL/GenBank/DDBJ databases">
        <authorList>
            <person name="Chen Y."/>
            <person name="Dougan E. K."/>
            <person name="Chan C."/>
            <person name="Rhodes N."/>
            <person name="Thang M."/>
        </authorList>
    </citation>
    <scope>NUCLEOTIDE SEQUENCE</scope>
</reference>
<dbReference type="Proteomes" id="UP001152797">
    <property type="component" value="Unassembled WGS sequence"/>
</dbReference>
<evidence type="ECO:0000313" key="2">
    <source>
        <dbReference type="EMBL" id="CAL4805746.1"/>
    </source>
</evidence>
<comment type="caution">
    <text evidence="1">The sequence shown here is derived from an EMBL/GenBank/DDBJ whole genome shotgun (WGS) entry which is preliminary data.</text>
</comment>
<proteinExistence type="predicted"/>
<dbReference type="EMBL" id="CAMXCT020006694">
    <property type="protein sequence ID" value="CAL1171809.1"/>
    <property type="molecule type" value="Genomic_DNA"/>
</dbReference>
<evidence type="ECO:0000313" key="3">
    <source>
        <dbReference type="Proteomes" id="UP001152797"/>
    </source>
</evidence>
<name>A0A9P1GP32_9DINO</name>
<evidence type="ECO:0000313" key="1">
    <source>
        <dbReference type="EMBL" id="CAI4018434.1"/>
    </source>
</evidence>
<sequence>MKGHTVLLRNDGRALAFGSTSAGQCNPSLTPGTQYISGLRSPKNDLVVQLDFVHEDDAVRLRCSNLGGQEMLCLNAHDSDPAWGTHKRIACELNVDLQDLRMVLPDGQLLTSNLSGNSWSDSCECGKPNNSKSQASVSHIVIVGAEPAKFGVKGCWKERGNSFLFEKCEMGQSWENFFLFSYLTLVSPAP</sequence>
<accession>A0A9P1GP32</accession>
<dbReference type="OrthoDB" id="61110at2759"/>
<organism evidence="1">
    <name type="scientific">Cladocopium goreaui</name>
    <dbReference type="NCBI Taxonomy" id="2562237"/>
    <lineage>
        <taxon>Eukaryota</taxon>
        <taxon>Sar</taxon>
        <taxon>Alveolata</taxon>
        <taxon>Dinophyceae</taxon>
        <taxon>Suessiales</taxon>
        <taxon>Symbiodiniaceae</taxon>
        <taxon>Cladocopium</taxon>
    </lineage>
</organism>